<dbReference type="RefSeq" id="WP_051511936.1">
    <property type="nucleotide sequence ID" value="NZ_AVFL01000006.1"/>
</dbReference>
<protein>
    <submittedName>
        <fullName evidence="2">Uncharacterized protein</fullName>
    </submittedName>
</protein>
<reference evidence="2 3" key="1">
    <citation type="submission" date="2013-08" db="EMBL/GenBank/DDBJ databases">
        <title>The genome sequence of Skermanella stibiiresistens.</title>
        <authorList>
            <person name="Zhu W."/>
            <person name="Wang G."/>
        </authorList>
    </citation>
    <scope>NUCLEOTIDE SEQUENCE [LARGE SCALE GENOMIC DNA]</scope>
    <source>
        <strain evidence="2 3">SB22</strain>
    </source>
</reference>
<organism evidence="2 3">
    <name type="scientific">Skermanella stibiiresistens SB22</name>
    <dbReference type="NCBI Taxonomy" id="1385369"/>
    <lineage>
        <taxon>Bacteria</taxon>
        <taxon>Pseudomonadati</taxon>
        <taxon>Pseudomonadota</taxon>
        <taxon>Alphaproteobacteria</taxon>
        <taxon>Rhodospirillales</taxon>
        <taxon>Azospirillaceae</taxon>
        <taxon>Skermanella</taxon>
    </lineage>
</organism>
<feature type="region of interest" description="Disordered" evidence="1">
    <location>
        <begin position="99"/>
        <end position="118"/>
    </location>
</feature>
<dbReference type="OrthoDB" id="7266764at2"/>
<evidence type="ECO:0000313" key="3">
    <source>
        <dbReference type="Proteomes" id="UP000019486"/>
    </source>
</evidence>
<name>W9H839_9PROT</name>
<accession>W9H839</accession>
<evidence type="ECO:0000256" key="1">
    <source>
        <dbReference type="SAM" id="MobiDB-lite"/>
    </source>
</evidence>
<evidence type="ECO:0000313" key="2">
    <source>
        <dbReference type="EMBL" id="EWY40857.1"/>
    </source>
</evidence>
<gene>
    <name evidence="2" type="ORF">N825_33545</name>
</gene>
<keyword evidence="3" id="KW-1185">Reference proteome</keyword>
<dbReference type="Proteomes" id="UP000019486">
    <property type="component" value="Unassembled WGS sequence"/>
</dbReference>
<dbReference type="STRING" id="1385369.N825_33545"/>
<dbReference type="EMBL" id="AVFL01000006">
    <property type="protein sequence ID" value="EWY40857.1"/>
    <property type="molecule type" value="Genomic_DNA"/>
</dbReference>
<dbReference type="AlphaFoldDB" id="W9H839"/>
<proteinExistence type="predicted"/>
<comment type="caution">
    <text evidence="2">The sequence shown here is derived from an EMBL/GenBank/DDBJ whole genome shotgun (WGS) entry which is preliminary data.</text>
</comment>
<sequence>MIAIAKAVEERKLVEEEIPPSYSVAYQLTTLTVEEMKRARQSGIVRPDIGCENIIDFKRSLRASKPCQDNLDLRRLEARRERLRQALIKVENSIRLLEGDGDRLGAGDDEQGPRSGRR</sequence>